<dbReference type="InterPro" id="IPR014756">
    <property type="entry name" value="Ig_E-set"/>
</dbReference>
<dbReference type="Pfam" id="PF07885">
    <property type="entry name" value="Ion_trans_2"/>
    <property type="match status" value="1"/>
</dbReference>
<dbReference type="OrthoDB" id="9799090at2"/>
<dbReference type="InterPro" id="IPR041647">
    <property type="entry name" value="IRK_C"/>
</dbReference>
<dbReference type="PANTHER" id="PTHR11767">
    <property type="entry name" value="INWARD RECTIFIER POTASSIUM CHANNEL"/>
    <property type="match status" value="1"/>
</dbReference>
<evidence type="ECO:0000256" key="2">
    <source>
        <dbReference type="ARBA" id="ARBA00022448"/>
    </source>
</evidence>
<dbReference type="SUPFAM" id="SSF81296">
    <property type="entry name" value="E set domains"/>
    <property type="match status" value="1"/>
</dbReference>
<dbReference type="Gene3D" id="1.10.287.70">
    <property type="match status" value="1"/>
</dbReference>
<keyword evidence="5" id="KW-0851">Voltage-gated channel</keyword>
<evidence type="ECO:0000256" key="5">
    <source>
        <dbReference type="ARBA" id="ARBA00022882"/>
    </source>
</evidence>
<comment type="caution">
    <text evidence="15">The sequence shown here is derived from an EMBL/GenBank/DDBJ whole genome shotgun (WGS) entry which is preliminary data.</text>
</comment>
<keyword evidence="3" id="KW-0633">Potassium transport</keyword>
<dbReference type="Proteomes" id="UP000032680">
    <property type="component" value="Unassembled WGS sequence"/>
</dbReference>
<keyword evidence="4 12" id="KW-0812">Transmembrane</keyword>
<accession>A0A0D6P810</accession>
<dbReference type="InterPro" id="IPR013518">
    <property type="entry name" value="K_chnl_inward-rec_Kir_cyto"/>
</dbReference>
<dbReference type="Gene3D" id="2.60.40.1400">
    <property type="entry name" value="G protein-activated inward rectifier potassium channel 1"/>
    <property type="match status" value="1"/>
</dbReference>
<evidence type="ECO:0000313" key="15">
    <source>
        <dbReference type="EMBL" id="GAN76999.1"/>
    </source>
</evidence>
<feature type="domain" description="Inward rectifier potassium channel C-terminal" evidence="14">
    <location>
        <begin position="157"/>
        <end position="308"/>
    </location>
</feature>
<dbReference type="GO" id="GO:1990573">
    <property type="term" value="P:potassium ion import across plasma membrane"/>
    <property type="evidence" value="ECO:0007669"/>
    <property type="project" value="TreeGrafter"/>
</dbReference>
<evidence type="ECO:0000259" key="13">
    <source>
        <dbReference type="Pfam" id="PF07885"/>
    </source>
</evidence>
<dbReference type="AlphaFoldDB" id="A0A0D6P810"/>
<dbReference type="GO" id="GO:0005242">
    <property type="term" value="F:inward rectifier potassium channel activity"/>
    <property type="evidence" value="ECO:0007669"/>
    <property type="project" value="InterPro"/>
</dbReference>
<keyword evidence="10" id="KW-0407">Ion channel</keyword>
<feature type="transmembrane region" description="Helical" evidence="12">
    <location>
        <begin position="122"/>
        <end position="147"/>
    </location>
</feature>
<dbReference type="GO" id="GO:0034702">
    <property type="term" value="C:monoatomic ion channel complex"/>
    <property type="evidence" value="ECO:0007669"/>
    <property type="project" value="UniProtKB-KW"/>
</dbReference>
<dbReference type="GO" id="GO:0034765">
    <property type="term" value="P:regulation of monoatomic ion transmembrane transport"/>
    <property type="evidence" value="ECO:0007669"/>
    <property type="project" value="TreeGrafter"/>
</dbReference>
<dbReference type="PRINTS" id="PR01320">
    <property type="entry name" value="KIRCHANNEL"/>
</dbReference>
<evidence type="ECO:0000256" key="9">
    <source>
        <dbReference type="ARBA" id="ARBA00023136"/>
    </source>
</evidence>
<dbReference type="PANTHER" id="PTHR11767:SF102">
    <property type="entry name" value="INWARDLY RECTIFYING POTASSIUM CHANNEL 1, ISOFORM F"/>
    <property type="match status" value="1"/>
</dbReference>
<dbReference type="RefSeq" id="WP_048860950.1">
    <property type="nucleotide sequence ID" value="NZ_BANB01000214.1"/>
</dbReference>
<proteinExistence type="predicted"/>
<dbReference type="InterPro" id="IPR016449">
    <property type="entry name" value="K_chnl_inward-rec_Kir"/>
</dbReference>
<dbReference type="InterPro" id="IPR013099">
    <property type="entry name" value="K_chnl_dom"/>
</dbReference>
<keyword evidence="2" id="KW-0813">Transport</keyword>
<feature type="transmembrane region" description="Helical" evidence="12">
    <location>
        <begin position="63"/>
        <end position="85"/>
    </location>
</feature>
<evidence type="ECO:0000256" key="12">
    <source>
        <dbReference type="SAM" id="Phobius"/>
    </source>
</evidence>
<evidence type="ECO:0000259" key="14">
    <source>
        <dbReference type="Pfam" id="PF17655"/>
    </source>
</evidence>
<evidence type="ECO:0000256" key="3">
    <source>
        <dbReference type="ARBA" id="ARBA00022538"/>
    </source>
</evidence>
<dbReference type="EMBL" id="BANB01000214">
    <property type="protein sequence ID" value="GAN76999.1"/>
    <property type="molecule type" value="Genomic_DNA"/>
</dbReference>
<feature type="domain" description="Potassium channel" evidence="13">
    <location>
        <begin position="69"/>
        <end position="150"/>
    </location>
</feature>
<organism evidence="15 16">
    <name type="scientific">Acidisphaera rubrifaciens HS-AP3</name>
    <dbReference type="NCBI Taxonomy" id="1231350"/>
    <lineage>
        <taxon>Bacteria</taxon>
        <taxon>Pseudomonadati</taxon>
        <taxon>Pseudomonadota</taxon>
        <taxon>Alphaproteobacteria</taxon>
        <taxon>Acetobacterales</taxon>
        <taxon>Acetobacteraceae</taxon>
        <taxon>Acidisphaera</taxon>
    </lineage>
</organism>
<evidence type="ECO:0000256" key="11">
    <source>
        <dbReference type="SAM" id="MobiDB-lite"/>
    </source>
</evidence>
<keyword evidence="16" id="KW-1185">Reference proteome</keyword>
<evidence type="ECO:0000256" key="8">
    <source>
        <dbReference type="ARBA" id="ARBA00023065"/>
    </source>
</evidence>
<keyword evidence="7 12" id="KW-1133">Transmembrane helix</keyword>
<evidence type="ECO:0000256" key="10">
    <source>
        <dbReference type="ARBA" id="ARBA00023303"/>
    </source>
</evidence>
<evidence type="ECO:0000256" key="7">
    <source>
        <dbReference type="ARBA" id="ARBA00022989"/>
    </source>
</evidence>
<protein>
    <submittedName>
        <fullName evidence="15">ATP-sensitive potassium transporter</fullName>
    </submittedName>
</protein>
<evidence type="ECO:0000256" key="1">
    <source>
        <dbReference type="ARBA" id="ARBA00004141"/>
    </source>
</evidence>
<reference evidence="15 16" key="1">
    <citation type="submission" date="2012-11" db="EMBL/GenBank/DDBJ databases">
        <title>Whole genome sequence of Acidisphaera rubrifaciens HS-AP3.</title>
        <authorList>
            <person name="Azuma Y."/>
            <person name="Higashiura N."/>
            <person name="Hirakawa H."/>
            <person name="Matsushita K."/>
        </authorList>
    </citation>
    <scope>NUCLEOTIDE SEQUENCE [LARGE SCALE GENOMIC DNA]</scope>
    <source>
        <strain evidence="15 16">HS-AP3</strain>
    </source>
</reference>
<dbReference type="GO" id="GO:0005886">
    <property type="term" value="C:plasma membrane"/>
    <property type="evidence" value="ECO:0007669"/>
    <property type="project" value="TreeGrafter"/>
</dbReference>
<evidence type="ECO:0000256" key="4">
    <source>
        <dbReference type="ARBA" id="ARBA00022692"/>
    </source>
</evidence>
<evidence type="ECO:0000313" key="16">
    <source>
        <dbReference type="Proteomes" id="UP000032680"/>
    </source>
</evidence>
<feature type="compositionally biased region" description="Basic residues" evidence="11">
    <location>
        <begin position="14"/>
        <end position="25"/>
    </location>
</feature>
<feature type="region of interest" description="Disordered" evidence="11">
    <location>
        <begin position="1"/>
        <end position="25"/>
    </location>
</feature>
<name>A0A0D6P810_9PROT</name>
<sequence>MRKRPLPRPPRQDKRTRRAPQAHAPSRHNVRLDFEGLRAVKLGVEGGGWRDAYSLLFSMRWHVFAAVFVVIYLALNAVFALLYIAQTGAIAGARPGSFLDHFFFSLETLATVGYGEMSPQTLYGHVIAATEIICGVAFTAVLTGLMFSRFSRPKANVVFSAVAVIVPFEGRRSLLLRVASQRSRPMTDVTARLTLLHRPGEDADMRRFYDLELLRDNAPILGLSWTMVHPIDPDGPLADLDALFEADPQVSLIATISGQDETISANVAARRVYRKGDILEGRSFVNIVTTHPRDGLQVDLGRIHETEPLAAKPV</sequence>
<keyword evidence="6" id="KW-0630">Potassium</keyword>
<keyword evidence="9 12" id="KW-0472">Membrane</keyword>
<dbReference type="Pfam" id="PF17655">
    <property type="entry name" value="IRK_C"/>
    <property type="match status" value="1"/>
</dbReference>
<evidence type="ECO:0000256" key="6">
    <source>
        <dbReference type="ARBA" id="ARBA00022958"/>
    </source>
</evidence>
<gene>
    <name evidence="15" type="ORF">Asru_0214_04</name>
</gene>
<comment type="subcellular location">
    <subcellularLocation>
        <location evidence="1">Membrane</location>
        <topology evidence="1">Multi-pass membrane protein</topology>
    </subcellularLocation>
</comment>
<dbReference type="SUPFAM" id="SSF81324">
    <property type="entry name" value="Voltage-gated potassium channels"/>
    <property type="match status" value="1"/>
</dbReference>
<keyword evidence="8" id="KW-0406">Ion transport</keyword>